<dbReference type="GO" id="GO:0005886">
    <property type="term" value="C:plasma membrane"/>
    <property type="evidence" value="ECO:0007669"/>
    <property type="project" value="UniProtKB-SubCell"/>
</dbReference>
<evidence type="ECO:0000256" key="8">
    <source>
        <dbReference type="SAM" id="Phobius"/>
    </source>
</evidence>
<feature type="transmembrane region" description="Helical" evidence="8">
    <location>
        <begin position="63"/>
        <end position="85"/>
    </location>
</feature>
<evidence type="ECO:0000256" key="1">
    <source>
        <dbReference type="ARBA" id="ARBA00004651"/>
    </source>
</evidence>
<feature type="transmembrane region" description="Helical" evidence="8">
    <location>
        <begin position="97"/>
        <end position="116"/>
    </location>
</feature>
<keyword evidence="7 8" id="KW-0472">Membrane</keyword>
<evidence type="ECO:0000313" key="10">
    <source>
        <dbReference type="Proteomes" id="UP000536685"/>
    </source>
</evidence>
<dbReference type="PANTHER" id="PTHR33908">
    <property type="entry name" value="MANNOSYLTRANSFERASE YKCB-RELATED"/>
    <property type="match status" value="1"/>
</dbReference>
<protein>
    <submittedName>
        <fullName evidence="9">Mannosyltransferase</fullName>
        <ecNumber evidence="9">2.4.1.-</ecNumber>
    </submittedName>
</protein>
<organism evidence="9 10">
    <name type="scientific">Conyzicola lurida</name>
    <dbReference type="NCBI Taxonomy" id="1172621"/>
    <lineage>
        <taxon>Bacteria</taxon>
        <taxon>Bacillati</taxon>
        <taxon>Actinomycetota</taxon>
        <taxon>Actinomycetes</taxon>
        <taxon>Micrococcales</taxon>
        <taxon>Microbacteriaceae</taxon>
        <taxon>Conyzicola</taxon>
    </lineage>
</organism>
<dbReference type="EC" id="2.4.1.-" evidence="9"/>
<feature type="transmembrane region" description="Helical" evidence="8">
    <location>
        <begin position="171"/>
        <end position="199"/>
    </location>
</feature>
<keyword evidence="6 8" id="KW-1133">Transmembrane helix</keyword>
<keyword evidence="4 9" id="KW-0808">Transferase</keyword>
<evidence type="ECO:0000256" key="3">
    <source>
        <dbReference type="ARBA" id="ARBA00022676"/>
    </source>
</evidence>
<evidence type="ECO:0000256" key="4">
    <source>
        <dbReference type="ARBA" id="ARBA00022679"/>
    </source>
</evidence>
<evidence type="ECO:0000256" key="2">
    <source>
        <dbReference type="ARBA" id="ARBA00022475"/>
    </source>
</evidence>
<keyword evidence="5 8" id="KW-0812">Transmembrane</keyword>
<dbReference type="InterPro" id="IPR050297">
    <property type="entry name" value="LipidA_mod_glycosyltrf_83"/>
</dbReference>
<feature type="transmembrane region" description="Helical" evidence="8">
    <location>
        <begin position="324"/>
        <end position="341"/>
    </location>
</feature>
<sequence length="504" mass="54332">MTMLDGARVAFHPTTGIHRHRAVAPVLIGLLGLTISLIGIGTPSIWYDEAATIISSTRSWDQLWAMVGSVDAVHAVYYAVMHLVFDLFGYSPVALRVPSAIAIGIAAALTVVLGRLFENVPRLGVIAGLVFCLLPRTTWAGTEGRSYALTAVFAVLLTILLVVASRRSSRLLWALYALTVAVACLVFIYLALVVVAHAVTMAWWFASSKSRAWPPAGRWLRWTALATAVVVPFALAVIGQSGQLHWLDTPGAKTPRNVFEHQWFYSSPMFAVVGWALLAVGAVLLLRRARGLSAASVLLPALLLPTALLLVTSATITPIYTPRYLTMCLPFVALVIAAAIARIPSRPLVLVALLVLLALAAPQIALQREPEAKEKTSWAAVADLIAEQRALDGPGAETAIVYGGVQRHPIASARVIAYSYPDAFVGTTDVTLGTPAAETGQLWETRIPLEEGLTRLTTADVVYLITSVSRDVRPETTATLATVGWHLVDSWNLSEVNVLRYERD</sequence>
<dbReference type="PANTHER" id="PTHR33908:SF3">
    <property type="entry name" value="UNDECAPRENYL PHOSPHATE-ALPHA-4-AMINO-4-DEOXY-L-ARABINOSE ARABINOSYL TRANSFERASE"/>
    <property type="match status" value="1"/>
</dbReference>
<feature type="transmembrane region" description="Helical" evidence="8">
    <location>
        <begin position="219"/>
        <end position="238"/>
    </location>
</feature>
<dbReference type="AlphaFoldDB" id="A0A841AJU6"/>
<accession>A0A841AJU6</accession>
<dbReference type="GO" id="GO:0010041">
    <property type="term" value="P:response to iron(III) ion"/>
    <property type="evidence" value="ECO:0007669"/>
    <property type="project" value="TreeGrafter"/>
</dbReference>
<evidence type="ECO:0000256" key="5">
    <source>
        <dbReference type="ARBA" id="ARBA00022692"/>
    </source>
</evidence>
<dbReference type="RefSeq" id="WP_184233446.1">
    <property type="nucleotide sequence ID" value="NZ_JACHMJ010000001.1"/>
</dbReference>
<dbReference type="GO" id="GO:0009103">
    <property type="term" value="P:lipopolysaccharide biosynthetic process"/>
    <property type="evidence" value="ECO:0007669"/>
    <property type="project" value="UniProtKB-ARBA"/>
</dbReference>
<comment type="caution">
    <text evidence="9">The sequence shown here is derived from an EMBL/GenBank/DDBJ whole genome shotgun (WGS) entry which is preliminary data.</text>
</comment>
<dbReference type="Proteomes" id="UP000536685">
    <property type="component" value="Unassembled WGS sequence"/>
</dbReference>
<feature type="transmembrane region" description="Helical" evidence="8">
    <location>
        <begin position="147"/>
        <end position="164"/>
    </location>
</feature>
<dbReference type="GO" id="GO:0016763">
    <property type="term" value="F:pentosyltransferase activity"/>
    <property type="evidence" value="ECO:0007669"/>
    <property type="project" value="TreeGrafter"/>
</dbReference>
<name>A0A841AJU6_9MICO</name>
<feature type="transmembrane region" description="Helical" evidence="8">
    <location>
        <begin position="263"/>
        <end position="286"/>
    </location>
</feature>
<keyword evidence="2" id="KW-1003">Cell membrane</keyword>
<feature type="transmembrane region" description="Helical" evidence="8">
    <location>
        <begin position="347"/>
        <end position="366"/>
    </location>
</feature>
<keyword evidence="10" id="KW-1185">Reference proteome</keyword>
<gene>
    <name evidence="9" type="ORF">HD599_000555</name>
</gene>
<reference evidence="9 10" key="1">
    <citation type="submission" date="2020-08" db="EMBL/GenBank/DDBJ databases">
        <title>Sequencing the genomes of 1000 actinobacteria strains.</title>
        <authorList>
            <person name="Klenk H.-P."/>
        </authorList>
    </citation>
    <scope>NUCLEOTIDE SEQUENCE [LARGE SCALE GENOMIC DNA]</scope>
    <source>
        <strain evidence="9 10">DSM 105784</strain>
    </source>
</reference>
<dbReference type="EMBL" id="JACHMJ010000001">
    <property type="protein sequence ID" value="MBB5842232.1"/>
    <property type="molecule type" value="Genomic_DNA"/>
</dbReference>
<feature type="transmembrane region" description="Helical" evidence="8">
    <location>
        <begin position="22"/>
        <end position="42"/>
    </location>
</feature>
<keyword evidence="3 9" id="KW-0328">Glycosyltransferase</keyword>
<evidence type="ECO:0000256" key="7">
    <source>
        <dbReference type="ARBA" id="ARBA00023136"/>
    </source>
</evidence>
<comment type="subcellular location">
    <subcellularLocation>
        <location evidence="1">Cell membrane</location>
        <topology evidence="1">Multi-pass membrane protein</topology>
    </subcellularLocation>
</comment>
<proteinExistence type="predicted"/>
<evidence type="ECO:0000313" key="9">
    <source>
        <dbReference type="EMBL" id="MBB5842232.1"/>
    </source>
</evidence>
<feature type="transmembrane region" description="Helical" evidence="8">
    <location>
        <begin position="292"/>
        <end position="312"/>
    </location>
</feature>
<evidence type="ECO:0000256" key="6">
    <source>
        <dbReference type="ARBA" id="ARBA00022989"/>
    </source>
</evidence>